<evidence type="ECO:0000256" key="1">
    <source>
        <dbReference type="ARBA" id="ARBA00023015"/>
    </source>
</evidence>
<proteinExistence type="predicted"/>
<feature type="domain" description="HTH marR-type" evidence="4">
    <location>
        <begin position="4"/>
        <end position="136"/>
    </location>
</feature>
<dbReference type="PRINTS" id="PR00598">
    <property type="entry name" value="HTHMARR"/>
</dbReference>
<keyword evidence="1" id="KW-0805">Transcription regulation</keyword>
<dbReference type="Gene3D" id="1.10.10.10">
    <property type="entry name" value="Winged helix-like DNA-binding domain superfamily/Winged helix DNA-binding domain"/>
    <property type="match status" value="1"/>
</dbReference>
<reference evidence="5 6" key="1">
    <citation type="submission" date="2024-10" db="EMBL/GenBank/DDBJ databases">
        <authorList>
            <person name="Topkara A.R."/>
            <person name="Saygin H."/>
        </authorList>
    </citation>
    <scope>NUCLEOTIDE SEQUENCE [LARGE SCALE GENOMIC DNA]</scope>
    <source>
        <strain evidence="5 6">M3C6</strain>
    </source>
</reference>
<dbReference type="InterPro" id="IPR000835">
    <property type="entry name" value="HTH_MarR-typ"/>
</dbReference>
<keyword evidence="6" id="KW-1185">Reference proteome</keyword>
<keyword evidence="3" id="KW-0804">Transcription</keyword>
<dbReference type="InterPro" id="IPR036390">
    <property type="entry name" value="WH_DNA-bd_sf"/>
</dbReference>
<comment type="caution">
    <text evidence="5">The sequence shown here is derived from an EMBL/GenBank/DDBJ whole genome shotgun (WGS) entry which is preliminary data.</text>
</comment>
<evidence type="ECO:0000256" key="2">
    <source>
        <dbReference type="ARBA" id="ARBA00023125"/>
    </source>
</evidence>
<dbReference type="Pfam" id="PF12802">
    <property type="entry name" value="MarR_2"/>
    <property type="match status" value="1"/>
</dbReference>
<dbReference type="EMBL" id="JBICRM010000085">
    <property type="protein sequence ID" value="MFG1711280.1"/>
    <property type="molecule type" value="Genomic_DNA"/>
</dbReference>
<dbReference type="PANTHER" id="PTHR42756">
    <property type="entry name" value="TRANSCRIPTIONAL REGULATOR, MARR"/>
    <property type="match status" value="1"/>
</dbReference>
<accession>A0ABW7AV44</accession>
<evidence type="ECO:0000259" key="4">
    <source>
        <dbReference type="PROSITE" id="PS50995"/>
    </source>
</evidence>
<sequence length="153" mass="16803">MHYSERLLGSIKRAEQTTQAAKEQVLRDHGITPAQQSAMAILSDHDGITAAELARKCAVTPQTMNSTLGRLEKRGLVERRPHPMHGILIEVRLTAAGRELFDCADAYVAELDTALTAEMSAEELTELKRLLERVSQTAQQITTPATTPEPTVD</sequence>
<dbReference type="RefSeq" id="WP_393177898.1">
    <property type="nucleotide sequence ID" value="NZ_JBICRM010000085.1"/>
</dbReference>
<gene>
    <name evidence="5" type="ORF">ACFLIM_49835</name>
</gene>
<evidence type="ECO:0000313" key="5">
    <source>
        <dbReference type="EMBL" id="MFG1711280.1"/>
    </source>
</evidence>
<evidence type="ECO:0000256" key="3">
    <source>
        <dbReference type="ARBA" id="ARBA00023163"/>
    </source>
</evidence>
<dbReference type="SMART" id="SM00347">
    <property type="entry name" value="HTH_MARR"/>
    <property type="match status" value="1"/>
</dbReference>
<organism evidence="5 6">
    <name type="scientific">Nonomuraea marmarensis</name>
    <dbReference type="NCBI Taxonomy" id="3351344"/>
    <lineage>
        <taxon>Bacteria</taxon>
        <taxon>Bacillati</taxon>
        <taxon>Actinomycetota</taxon>
        <taxon>Actinomycetes</taxon>
        <taxon>Streptosporangiales</taxon>
        <taxon>Streptosporangiaceae</taxon>
        <taxon>Nonomuraea</taxon>
    </lineage>
</organism>
<protein>
    <submittedName>
        <fullName evidence="5">MarR family winged helix-turn-helix transcriptional regulator</fullName>
    </submittedName>
</protein>
<dbReference type="PANTHER" id="PTHR42756:SF1">
    <property type="entry name" value="TRANSCRIPTIONAL REPRESSOR OF EMRAB OPERON"/>
    <property type="match status" value="1"/>
</dbReference>
<name>A0ABW7AV44_9ACTN</name>
<keyword evidence="2" id="KW-0238">DNA-binding</keyword>
<dbReference type="PROSITE" id="PS50995">
    <property type="entry name" value="HTH_MARR_2"/>
    <property type="match status" value="1"/>
</dbReference>
<evidence type="ECO:0000313" key="6">
    <source>
        <dbReference type="Proteomes" id="UP001603978"/>
    </source>
</evidence>
<dbReference type="InterPro" id="IPR036388">
    <property type="entry name" value="WH-like_DNA-bd_sf"/>
</dbReference>
<dbReference type="Proteomes" id="UP001603978">
    <property type="component" value="Unassembled WGS sequence"/>
</dbReference>
<dbReference type="SUPFAM" id="SSF46785">
    <property type="entry name" value="Winged helix' DNA-binding domain"/>
    <property type="match status" value="1"/>
</dbReference>